<proteinExistence type="predicted"/>
<dbReference type="PANTHER" id="PTHR30547:SF0">
    <property type="entry name" value="BLR8175 PROTEIN"/>
    <property type="match status" value="1"/>
</dbReference>
<reference evidence="2" key="1">
    <citation type="submission" date="2013-08" db="EMBL/GenBank/DDBJ databases">
        <authorList>
            <person name="Mendez C."/>
            <person name="Richter M."/>
            <person name="Ferrer M."/>
            <person name="Sanchez J."/>
        </authorList>
    </citation>
    <scope>NUCLEOTIDE SEQUENCE</scope>
</reference>
<name>T1AVT5_9ZZZZ</name>
<dbReference type="Pfam" id="PF06250">
    <property type="entry name" value="YhcG_C"/>
    <property type="match status" value="1"/>
</dbReference>
<protein>
    <submittedName>
        <fullName evidence="2">Protein containing DUF1016</fullName>
    </submittedName>
</protein>
<accession>T1AVT5</accession>
<feature type="non-terminal residue" evidence="2">
    <location>
        <position position="1"/>
    </location>
</feature>
<dbReference type="InterPro" id="IPR053148">
    <property type="entry name" value="PD-DEXK-like_domain"/>
</dbReference>
<comment type="caution">
    <text evidence="2">The sequence shown here is derived from an EMBL/GenBank/DDBJ whole genome shotgun (WGS) entry which is preliminary data.</text>
</comment>
<organism evidence="2">
    <name type="scientific">mine drainage metagenome</name>
    <dbReference type="NCBI Taxonomy" id="410659"/>
    <lineage>
        <taxon>unclassified sequences</taxon>
        <taxon>metagenomes</taxon>
        <taxon>ecological metagenomes</taxon>
    </lineage>
</organism>
<evidence type="ECO:0000259" key="1">
    <source>
        <dbReference type="Pfam" id="PF06250"/>
    </source>
</evidence>
<dbReference type="PANTHER" id="PTHR30547">
    <property type="entry name" value="UNCHARACTERIZED PROTEIN YHCG-RELATED"/>
    <property type="match status" value="1"/>
</dbReference>
<reference evidence="2" key="2">
    <citation type="journal article" date="2014" name="ISME J.">
        <title>Microbial stratification in low pH oxic and suboxic macroscopic growths along an acid mine drainage.</title>
        <authorList>
            <person name="Mendez-Garcia C."/>
            <person name="Mesa V."/>
            <person name="Sprenger R.R."/>
            <person name="Richter M."/>
            <person name="Diez M.S."/>
            <person name="Solano J."/>
            <person name="Bargiela R."/>
            <person name="Golyshina O.V."/>
            <person name="Manteca A."/>
            <person name="Ramos J.L."/>
            <person name="Gallego J.R."/>
            <person name="Llorente I."/>
            <person name="Martins Dos Santos V.A."/>
            <person name="Jensen O.N."/>
            <person name="Pelaez A.I."/>
            <person name="Sanchez J."/>
            <person name="Ferrer M."/>
        </authorList>
    </citation>
    <scope>NUCLEOTIDE SEQUENCE</scope>
</reference>
<sequence>KLRCYVIVELKAVPFDPAFIGQLNLYLSAADDLLRHPDDQPSIGLLLCRARNKLVVEYALRHLRRPIGGAGWETQLVDKLPKALQGSLPTVEEIEAELSGAVKPTSRARRRKS</sequence>
<dbReference type="InterPro" id="IPR009362">
    <property type="entry name" value="YhcG_C"/>
</dbReference>
<dbReference type="AlphaFoldDB" id="T1AVT5"/>
<dbReference type="EMBL" id="AUZY01004180">
    <property type="protein sequence ID" value="EQD64731.1"/>
    <property type="molecule type" value="Genomic_DNA"/>
</dbReference>
<evidence type="ECO:0000313" key="2">
    <source>
        <dbReference type="EMBL" id="EQD64731.1"/>
    </source>
</evidence>
<feature type="domain" description="YhcG PDDEXK nuclease" evidence="1">
    <location>
        <begin position="1"/>
        <end position="89"/>
    </location>
</feature>
<gene>
    <name evidence="2" type="ORF">B1B_06605</name>
</gene>